<evidence type="ECO:0000313" key="2">
    <source>
        <dbReference type="Proteomes" id="UP000663760"/>
    </source>
</evidence>
<protein>
    <submittedName>
        <fullName evidence="1">Uncharacterized protein</fullName>
    </submittedName>
</protein>
<gene>
    <name evidence="1" type="ORF">SI8410_05006856</name>
</gene>
<dbReference type="EMBL" id="LR746268">
    <property type="protein sequence ID" value="CAA7396193.1"/>
    <property type="molecule type" value="Genomic_DNA"/>
</dbReference>
<name>A0A7I8KEV1_SPIIN</name>
<proteinExistence type="predicted"/>
<sequence>METKVKSIWREIDHYRPIKNLDTQEQNYIMKGRLYKCLMGINLAYETLVNQILAREVVLGIEETNTLARQEENTKNLKNNLKTEMLHSALSRAKIPLY</sequence>
<organism evidence="1 2">
    <name type="scientific">Spirodela intermedia</name>
    <name type="common">Intermediate duckweed</name>
    <dbReference type="NCBI Taxonomy" id="51605"/>
    <lineage>
        <taxon>Eukaryota</taxon>
        <taxon>Viridiplantae</taxon>
        <taxon>Streptophyta</taxon>
        <taxon>Embryophyta</taxon>
        <taxon>Tracheophyta</taxon>
        <taxon>Spermatophyta</taxon>
        <taxon>Magnoliopsida</taxon>
        <taxon>Liliopsida</taxon>
        <taxon>Araceae</taxon>
        <taxon>Lemnoideae</taxon>
        <taxon>Spirodela</taxon>
    </lineage>
</organism>
<dbReference type="AlphaFoldDB" id="A0A7I8KEV1"/>
<dbReference type="Proteomes" id="UP000663760">
    <property type="component" value="Chromosome 5"/>
</dbReference>
<evidence type="ECO:0000313" key="1">
    <source>
        <dbReference type="EMBL" id="CAA7396193.1"/>
    </source>
</evidence>
<keyword evidence="2" id="KW-1185">Reference proteome</keyword>
<accession>A0A7I8KEV1</accession>
<reference evidence="1" key="1">
    <citation type="submission" date="2020-02" db="EMBL/GenBank/DDBJ databases">
        <authorList>
            <person name="Scholz U."/>
            <person name="Mascher M."/>
            <person name="Fiebig A."/>
        </authorList>
    </citation>
    <scope>NUCLEOTIDE SEQUENCE</scope>
</reference>